<feature type="region of interest" description="Disordered" evidence="2">
    <location>
        <begin position="20"/>
        <end position="42"/>
    </location>
</feature>
<accession>V7ALZ0</accession>
<feature type="coiled-coil region" evidence="1">
    <location>
        <begin position="153"/>
        <end position="203"/>
    </location>
</feature>
<keyword evidence="4" id="KW-1185">Reference proteome</keyword>
<sequence length="321" mass="36106">MFISNAELARRLKEDKPTIGVVEVGPNKGGASSIGDNSDEGKQIASYSHLKRKRTSNDATRSVSHQFKIKRKAEGNLNPEGSCLGKKLSMWDQEFNFSTHNRSHNVLEGDVPKFGSWGVDQLCGGAEKYLSRAVALMCLANLKAKENANVANLKAMENANAESKREKQLHDLQQEVDNLQADVSKREKQLRDLQKEVVQLLADAVEVYRLRSEATKLSNEKSILYLKLHNMGTEKKLKDEELYELRKKKAEFTKSIQDFNVKEAEWKETEESLKNQITLSFESGFVAALEQVAVLHLTIDLSELDLCKVVVDGKLVKEEEA</sequence>
<evidence type="ECO:0000313" key="4">
    <source>
        <dbReference type="Proteomes" id="UP000000226"/>
    </source>
</evidence>
<protein>
    <submittedName>
        <fullName evidence="3">Uncharacterized protein</fullName>
    </submittedName>
</protein>
<dbReference type="SMR" id="V7ALZ0"/>
<proteinExistence type="predicted"/>
<evidence type="ECO:0000256" key="2">
    <source>
        <dbReference type="SAM" id="MobiDB-lite"/>
    </source>
</evidence>
<keyword evidence="1" id="KW-0175">Coiled coil</keyword>
<reference evidence="4" key="1">
    <citation type="journal article" date="2014" name="Nat. Genet.">
        <title>A reference genome for common bean and genome-wide analysis of dual domestications.</title>
        <authorList>
            <person name="Schmutz J."/>
            <person name="McClean P.E."/>
            <person name="Mamidi S."/>
            <person name="Wu G.A."/>
            <person name="Cannon S.B."/>
            <person name="Grimwood J."/>
            <person name="Jenkins J."/>
            <person name="Shu S."/>
            <person name="Song Q."/>
            <person name="Chavarro C."/>
            <person name="Torres-Torres M."/>
            <person name="Geffroy V."/>
            <person name="Moghaddam S.M."/>
            <person name="Gao D."/>
            <person name="Abernathy B."/>
            <person name="Barry K."/>
            <person name="Blair M."/>
            <person name="Brick M.A."/>
            <person name="Chovatia M."/>
            <person name="Gepts P."/>
            <person name="Goodstein D.M."/>
            <person name="Gonzales M."/>
            <person name="Hellsten U."/>
            <person name="Hyten D.L."/>
            <person name="Jia G."/>
            <person name="Kelly J.D."/>
            <person name="Kudrna D."/>
            <person name="Lee R."/>
            <person name="Richard M.M."/>
            <person name="Miklas P.N."/>
            <person name="Osorno J.M."/>
            <person name="Rodrigues J."/>
            <person name="Thareau V."/>
            <person name="Urrea C.A."/>
            <person name="Wang M."/>
            <person name="Yu Y."/>
            <person name="Zhang M."/>
            <person name="Wing R.A."/>
            <person name="Cregan P.B."/>
            <person name="Rokhsar D.S."/>
            <person name="Jackson S.A."/>
        </authorList>
    </citation>
    <scope>NUCLEOTIDE SEQUENCE [LARGE SCALE GENOMIC DNA]</scope>
    <source>
        <strain evidence="4">cv. G19833</strain>
    </source>
</reference>
<organism evidence="3 4">
    <name type="scientific">Phaseolus vulgaris</name>
    <name type="common">Kidney bean</name>
    <name type="synonym">French bean</name>
    <dbReference type="NCBI Taxonomy" id="3885"/>
    <lineage>
        <taxon>Eukaryota</taxon>
        <taxon>Viridiplantae</taxon>
        <taxon>Streptophyta</taxon>
        <taxon>Embryophyta</taxon>
        <taxon>Tracheophyta</taxon>
        <taxon>Spermatophyta</taxon>
        <taxon>Magnoliopsida</taxon>
        <taxon>eudicotyledons</taxon>
        <taxon>Gunneridae</taxon>
        <taxon>Pentapetalae</taxon>
        <taxon>rosids</taxon>
        <taxon>fabids</taxon>
        <taxon>Fabales</taxon>
        <taxon>Fabaceae</taxon>
        <taxon>Papilionoideae</taxon>
        <taxon>50 kb inversion clade</taxon>
        <taxon>NPAAA clade</taxon>
        <taxon>indigoferoid/millettioid clade</taxon>
        <taxon>Phaseoleae</taxon>
        <taxon>Phaseolus</taxon>
    </lineage>
</organism>
<name>V7ALZ0_PHAVU</name>
<dbReference type="Proteomes" id="UP000000226">
    <property type="component" value="Chromosome 10"/>
</dbReference>
<evidence type="ECO:0000256" key="1">
    <source>
        <dbReference type="SAM" id="Coils"/>
    </source>
</evidence>
<dbReference type="Gramene" id="ESW06534">
    <property type="protein sequence ID" value="ESW06534"/>
    <property type="gene ID" value="PHAVU_010G055800g"/>
</dbReference>
<dbReference type="AlphaFoldDB" id="V7ALZ0"/>
<gene>
    <name evidence="3" type="ORF">PHAVU_010G055800g</name>
</gene>
<dbReference type="EMBL" id="CM002297">
    <property type="protein sequence ID" value="ESW06534.1"/>
    <property type="molecule type" value="Genomic_DNA"/>
</dbReference>
<evidence type="ECO:0000313" key="3">
    <source>
        <dbReference type="EMBL" id="ESW06534.1"/>
    </source>
</evidence>